<dbReference type="AlphaFoldDB" id="A0A518FW31"/>
<accession>A0A518FW31</accession>
<evidence type="ECO:0000313" key="3">
    <source>
        <dbReference type="Proteomes" id="UP000320839"/>
    </source>
</evidence>
<name>A0A518FW31_9PLAN</name>
<feature type="chain" id="PRO_5022137119" description="Nickel uptake substrate-specific transmembrane region" evidence="1">
    <location>
        <begin position="22"/>
        <end position="239"/>
    </location>
</feature>
<keyword evidence="1" id="KW-0732">Signal</keyword>
<dbReference type="Proteomes" id="UP000320839">
    <property type="component" value="Chromosome"/>
</dbReference>
<evidence type="ECO:0000313" key="2">
    <source>
        <dbReference type="EMBL" id="QDV20563.1"/>
    </source>
</evidence>
<reference evidence="2 3" key="1">
    <citation type="submission" date="2019-02" db="EMBL/GenBank/DDBJ databases">
        <title>Deep-cultivation of Planctomycetes and their phenomic and genomic characterization uncovers novel biology.</title>
        <authorList>
            <person name="Wiegand S."/>
            <person name="Jogler M."/>
            <person name="Boedeker C."/>
            <person name="Pinto D."/>
            <person name="Vollmers J."/>
            <person name="Rivas-Marin E."/>
            <person name="Kohn T."/>
            <person name="Peeters S.H."/>
            <person name="Heuer A."/>
            <person name="Rast P."/>
            <person name="Oberbeckmann S."/>
            <person name="Bunk B."/>
            <person name="Jeske O."/>
            <person name="Meyerdierks A."/>
            <person name="Storesund J.E."/>
            <person name="Kallscheuer N."/>
            <person name="Luecker S."/>
            <person name="Lage O.M."/>
            <person name="Pohl T."/>
            <person name="Merkel B.J."/>
            <person name="Hornburger P."/>
            <person name="Mueller R.-W."/>
            <person name="Bruemmer F."/>
            <person name="Labrenz M."/>
            <person name="Spormann A.M."/>
            <person name="Op den Camp H."/>
            <person name="Overmann J."/>
            <person name="Amann R."/>
            <person name="Jetten M.S.M."/>
            <person name="Mascher T."/>
            <person name="Medema M.H."/>
            <person name="Devos D.P."/>
            <person name="Kaster A.-K."/>
            <person name="Ovreas L."/>
            <person name="Rohde M."/>
            <person name="Galperin M.Y."/>
            <person name="Jogler C."/>
        </authorList>
    </citation>
    <scope>NUCLEOTIDE SEQUENCE [LARGE SCALE GENOMIC DNA]</scope>
    <source>
        <strain evidence="2 3">Pan153</strain>
    </source>
</reference>
<protein>
    <recommendedName>
        <fullName evidence="4">Nickel uptake substrate-specific transmembrane region</fullName>
    </recommendedName>
</protein>
<evidence type="ECO:0008006" key="4">
    <source>
        <dbReference type="Google" id="ProtNLM"/>
    </source>
</evidence>
<gene>
    <name evidence="2" type="ORF">Pan153_52390</name>
</gene>
<dbReference type="RefSeq" id="WP_145458825.1">
    <property type="nucleotide sequence ID" value="NZ_CP036317.1"/>
</dbReference>
<dbReference type="EMBL" id="CP036317">
    <property type="protein sequence ID" value="QDV20563.1"/>
    <property type="molecule type" value="Genomic_DNA"/>
</dbReference>
<organism evidence="2 3">
    <name type="scientific">Gimesia panareensis</name>
    <dbReference type="NCBI Taxonomy" id="2527978"/>
    <lineage>
        <taxon>Bacteria</taxon>
        <taxon>Pseudomonadati</taxon>
        <taxon>Planctomycetota</taxon>
        <taxon>Planctomycetia</taxon>
        <taxon>Planctomycetales</taxon>
        <taxon>Planctomycetaceae</taxon>
        <taxon>Gimesia</taxon>
    </lineage>
</organism>
<proteinExistence type="predicted"/>
<feature type="signal peptide" evidence="1">
    <location>
        <begin position="1"/>
        <end position="21"/>
    </location>
</feature>
<evidence type="ECO:0000256" key="1">
    <source>
        <dbReference type="SAM" id="SignalP"/>
    </source>
</evidence>
<sequence length="239" mass="26895" precursor="true">MSLARVLLFGLAVLSVSTASANITVNGTIRYWNGDLLNADGSTGGYVPAKHLQVQVENNNPLLGDLNTWTDQDGKYSVTFKQKRLVPDFTSLDVNVEVRASVKVDRVKRDWTMDTSNLISVHKRAFIPFPYNGQTHAVRVQDKTTATINVYVHGPDQSYTESALNGRYNLPITSWDHDDDGRRTLAGIFMCQACEEEYVFLRDRAATKKELSRNTSSTVLDPFSLQVLWWESVMLFPMV</sequence>